<reference evidence="2" key="1">
    <citation type="submission" date="2023-07" db="EMBL/GenBank/DDBJ databases">
        <title>30 novel species of actinomycetes from the DSMZ collection.</title>
        <authorList>
            <person name="Nouioui I."/>
        </authorList>
    </citation>
    <scope>NUCLEOTIDE SEQUENCE [LARGE SCALE GENOMIC DNA]</scope>
    <source>
        <strain evidence="2">DSM 44915</strain>
    </source>
</reference>
<evidence type="ECO:0008006" key="3">
    <source>
        <dbReference type="Google" id="ProtNLM"/>
    </source>
</evidence>
<accession>A0ABU2JZ37</accession>
<name>A0ABU2JZ37_9ACTN</name>
<proteinExistence type="predicted"/>
<organism evidence="1 2">
    <name type="scientific">Streptomyces chisholmiae</name>
    <dbReference type="NCBI Taxonomy" id="3075540"/>
    <lineage>
        <taxon>Bacteria</taxon>
        <taxon>Bacillati</taxon>
        <taxon>Actinomycetota</taxon>
        <taxon>Actinomycetes</taxon>
        <taxon>Kitasatosporales</taxon>
        <taxon>Streptomycetaceae</taxon>
        <taxon>Streptomyces</taxon>
    </lineage>
</organism>
<dbReference type="RefSeq" id="WP_311670345.1">
    <property type="nucleotide sequence ID" value="NZ_JAVREO010000025.1"/>
</dbReference>
<evidence type="ECO:0000313" key="1">
    <source>
        <dbReference type="EMBL" id="MDT0270265.1"/>
    </source>
</evidence>
<gene>
    <name evidence="1" type="ORF">RM844_28740</name>
</gene>
<keyword evidence="2" id="KW-1185">Reference proteome</keyword>
<evidence type="ECO:0000313" key="2">
    <source>
        <dbReference type="Proteomes" id="UP001183410"/>
    </source>
</evidence>
<protein>
    <recommendedName>
        <fullName evidence="3">Capsid maturation protease</fullName>
    </recommendedName>
</protein>
<sequence length="322" mass="34538">MSPTPTAVAHQRQQARASEAAARAAGRAWSRLDPDDIRGSWRVQLAVVIAAVSGGQLAVAQAAEPWLTRLLGDEAAPAEGNRLSARSLVGATVDGRPLAIPLMGPMLHVLGAIGRGATIAAAFSAGRALLDLTVRTLVADTGRAADTVGMITRPTVTSYIRVVEGGACDRCLILAGREYGISTGFLRHPRCQCGMEPRTREHRPAAQDPRAVFDRMTPQQQASRFGRDAADAIRHGADIAQVVNARRGMSAAGTTPEGTTRRGGWFRQEFQRLKDAGIVPATQTSRGYRLPTQRLTPAEIYRRATTREQAVALLRQYGYLTA</sequence>
<comment type="caution">
    <text evidence="1">The sequence shown here is derived from an EMBL/GenBank/DDBJ whole genome shotgun (WGS) entry which is preliminary data.</text>
</comment>
<dbReference type="Proteomes" id="UP001183410">
    <property type="component" value="Unassembled WGS sequence"/>
</dbReference>
<dbReference type="EMBL" id="JAVREO010000025">
    <property type="protein sequence ID" value="MDT0270265.1"/>
    <property type="molecule type" value="Genomic_DNA"/>
</dbReference>